<evidence type="ECO:0000313" key="2">
    <source>
        <dbReference type="EMBL" id="RXW18036.1"/>
    </source>
</evidence>
<name>A0A4Q2DGC5_9AGAR</name>
<keyword evidence="3" id="KW-1185">Reference proteome</keyword>
<proteinExistence type="predicted"/>
<gene>
    <name evidence="2" type="ORF">EST38_g7817</name>
</gene>
<evidence type="ECO:0000313" key="3">
    <source>
        <dbReference type="Proteomes" id="UP000290288"/>
    </source>
</evidence>
<reference evidence="2 3" key="1">
    <citation type="submission" date="2019-01" db="EMBL/GenBank/DDBJ databases">
        <title>Draft genome sequence of Psathyrella aberdarensis IHI B618.</title>
        <authorList>
            <person name="Buettner E."/>
            <person name="Kellner H."/>
        </authorList>
    </citation>
    <scope>NUCLEOTIDE SEQUENCE [LARGE SCALE GENOMIC DNA]</scope>
    <source>
        <strain evidence="2 3">IHI B618</strain>
    </source>
</reference>
<evidence type="ECO:0000256" key="1">
    <source>
        <dbReference type="SAM" id="MobiDB-lite"/>
    </source>
</evidence>
<dbReference type="AlphaFoldDB" id="A0A4Q2DGC5"/>
<comment type="caution">
    <text evidence="2">The sequence shown here is derived from an EMBL/GenBank/DDBJ whole genome shotgun (WGS) entry which is preliminary data.</text>
</comment>
<protein>
    <submittedName>
        <fullName evidence="2">Uncharacterized protein</fullName>
    </submittedName>
</protein>
<dbReference type="EMBL" id="SDEE01000294">
    <property type="protein sequence ID" value="RXW18036.1"/>
    <property type="molecule type" value="Genomic_DNA"/>
</dbReference>
<accession>A0A4Q2DGC5</accession>
<sequence length="252" mass="28124">MDYYTLSRAQKVLQKPRLAKSSFDKFSIKVLRALCENHAINVAGTGQHHRKLKADYINALLTSRGIRVNSQQAPPLDQGDWVAGMTSLSALLPTRAPGLIFGVNDLAGEEQPLRVDGTVQRPTSFKDVHMMEKREGPFISTSRVENDNFMLMEEDEEDIVNATGTAHSETDVLMPIEEEQPERNATYPETEDVEMTPVKRRSPKTIGVRLLETPKSWHLVKEIRFACNDDGGINLDKLAVELGSPDRAIQVG</sequence>
<dbReference type="OrthoDB" id="10446515at2759"/>
<feature type="region of interest" description="Disordered" evidence="1">
    <location>
        <begin position="180"/>
        <end position="200"/>
    </location>
</feature>
<dbReference type="Proteomes" id="UP000290288">
    <property type="component" value="Unassembled WGS sequence"/>
</dbReference>
<organism evidence="2 3">
    <name type="scientific">Candolleomyces aberdarensis</name>
    <dbReference type="NCBI Taxonomy" id="2316362"/>
    <lineage>
        <taxon>Eukaryota</taxon>
        <taxon>Fungi</taxon>
        <taxon>Dikarya</taxon>
        <taxon>Basidiomycota</taxon>
        <taxon>Agaricomycotina</taxon>
        <taxon>Agaricomycetes</taxon>
        <taxon>Agaricomycetidae</taxon>
        <taxon>Agaricales</taxon>
        <taxon>Agaricineae</taxon>
        <taxon>Psathyrellaceae</taxon>
        <taxon>Candolleomyces</taxon>
    </lineage>
</organism>